<evidence type="ECO:0000256" key="15">
    <source>
        <dbReference type="ARBA" id="ARBA00023157"/>
    </source>
</evidence>
<dbReference type="Pfam" id="PF01484">
    <property type="entry name" value="Col_cuticle_N"/>
    <property type="match status" value="1"/>
</dbReference>
<evidence type="ECO:0000256" key="3">
    <source>
        <dbReference type="ARBA" id="ARBA00004922"/>
    </source>
</evidence>
<dbReference type="SUPFAM" id="SSF53448">
    <property type="entry name" value="Nucleotide-diphospho-sugar transferases"/>
    <property type="match status" value="1"/>
</dbReference>
<evidence type="ECO:0000256" key="4">
    <source>
        <dbReference type="ARBA" id="ARBA00005680"/>
    </source>
</evidence>
<dbReference type="InterPro" id="IPR035992">
    <property type="entry name" value="Ricin_B-like_lectins"/>
</dbReference>
<dbReference type="Pfam" id="PF00535">
    <property type="entry name" value="Glycos_transf_2"/>
    <property type="match status" value="1"/>
</dbReference>
<evidence type="ECO:0000256" key="8">
    <source>
        <dbReference type="ARBA" id="ARBA00022723"/>
    </source>
</evidence>
<dbReference type="SMART" id="SM00458">
    <property type="entry name" value="RICIN"/>
    <property type="match status" value="1"/>
</dbReference>
<keyword evidence="7 18" id="KW-0812">Transmembrane</keyword>
<organism evidence="22">
    <name type="scientific">Ascaris suum</name>
    <name type="common">Pig roundworm</name>
    <name type="synonym">Ascaris lumbricoides</name>
    <dbReference type="NCBI Taxonomy" id="6253"/>
    <lineage>
        <taxon>Eukaryota</taxon>
        <taxon>Metazoa</taxon>
        <taxon>Ecdysozoa</taxon>
        <taxon>Nematoda</taxon>
        <taxon>Chromadorea</taxon>
        <taxon>Rhabditida</taxon>
        <taxon>Spirurina</taxon>
        <taxon>Ascaridomorpha</taxon>
        <taxon>Ascaridoidea</taxon>
        <taxon>Ascarididae</taxon>
        <taxon>Ascaris</taxon>
    </lineage>
</organism>
<dbReference type="InterPro" id="IPR000772">
    <property type="entry name" value="Ricin_B_lectin"/>
</dbReference>
<comment type="pathway">
    <text evidence="3 18">Protein modification; protein glycosylation.</text>
</comment>
<dbReference type="SMART" id="SM01088">
    <property type="entry name" value="Col_cuticle_N"/>
    <property type="match status" value="1"/>
</dbReference>
<evidence type="ECO:0000259" key="20">
    <source>
        <dbReference type="SMART" id="SM00458"/>
    </source>
</evidence>
<keyword evidence="17 18" id="KW-0464">Manganese</keyword>
<keyword evidence="5 18" id="KW-0328">Glycosyltransferase</keyword>
<keyword evidence="14 18" id="KW-0472">Membrane</keyword>
<evidence type="ECO:0000256" key="11">
    <source>
        <dbReference type="ARBA" id="ARBA00022968"/>
    </source>
</evidence>
<dbReference type="InterPro" id="IPR008160">
    <property type="entry name" value="Collagen"/>
</dbReference>
<evidence type="ECO:0000256" key="14">
    <source>
        <dbReference type="ARBA" id="ARBA00023136"/>
    </source>
</evidence>
<dbReference type="EC" id="2.4.1.-" evidence="18"/>
<dbReference type="PANTHER" id="PTHR11675:SF118">
    <property type="entry name" value="POLYPEPTIDE N-ACETYLGALACTOSAMINYLTRANSFERASE 3"/>
    <property type="match status" value="1"/>
</dbReference>
<keyword evidence="13 18" id="KW-0333">Golgi apparatus</keyword>
<evidence type="ECO:0000256" key="2">
    <source>
        <dbReference type="ARBA" id="ARBA00004323"/>
    </source>
</evidence>
<dbReference type="AlphaFoldDB" id="F1KUC7"/>
<feature type="compositionally biased region" description="Polar residues" evidence="19">
    <location>
        <begin position="909"/>
        <end position="927"/>
    </location>
</feature>
<feature type="transmembrane region" description="Helical" evidence="18">
    <location>
        <begin position="20"/>
        <end position="41"/>
    </location>
</feature>
<evidence type="ECO:0000256" key="5">
    <source>
        <dbReference type="ARBA" id="ARBA00022676"/>
    </source>
</evidence>
<keyword evidence="8" id="KW-0479">Metal-binding</keyword>
<dbReference type="Gene3D" id="2.80.10.50">
    <property type="match status" value="1"/>
</dbReference>
<evidence type="ECO:0000259" key="21">
    <source>
        <dbReference type="SMART" id="SM01088"/>
    </source>
</evidence>
<feature type="compositionally biased region" description="Low complexity" evidence="19">
    <location>
        <begin position="839"/>
        <end position="848"/>
    </location>
</feature>
<reference evidence="22" key="1">
    <citation type="journal article" date="2011" name="Genome Res.">
        <title>Deep small RNA sequencing from the nematode Ascaris reveals conservation, functional diversification, and novel developmental profiles.</title>
        <authorList>
            <person name="Wang J."/>
            <person name="Czech B."/>
            <person name="Crunk A."/>
            <person name="Wallace A."/>
            <person name="Mitreva M."/>
            <person name="Hannon G.J."/>
            <person name="Davis R.E."/>
        </authorList>
    </citation>
    <scope>NUCLEOTIDE SEQUENCE</scope>
</reference>
<accession>F1KUC7</accession>
<keyword evidence="6 18" id="KW-0808">Transferase</keyword>
<dbReference type="Gene3D" id="3.90.550.10">
    <property type="entry name" value="Spore Coat Polysaccharide Biosynthesis Protein SpsA, Chain A"/>
    <property type="match status" value="1"/>
</dbReference>
<dbReference type="CDD" id="cd02510">
    <property type="entry name" value="pp-GalNAc-T"/>
    <property type="match status" value="1"/>
</dbReference>
<keyword evidence="16" id="KW-0325">Glycoprotein</keyword>
<dbReference type="InterPro" id="IPR029044">
    <property type="entry name" value="Nucleotide-diphossugar_trans"/>
</dbReference>
<keyword evidence="12 18" id="KW-1133">Transmembrane helix</keyword>
<protein>
    <recommendedName>
        <fullName evidence="18">Polypeptide N-acetylgalactosaminyltransferase</fullName>
        <ecNumber evidence="18">2.4.1.-</ecNumber>
    </recommendedName>
    <alternativeName>
        <fullName evidence="18">Protein-UDP acetylgalactosaminyltransferase</fullName>
    </alternativeName>
</protein>
<dbReference type="UniPathway" id="UPA00378"/>
<keyword evidence="15 18" id="KW-1015">Disulfide bond</keyword>
<evidence type="ECO:0000256" key="17">
    <source>
        <dbReference type="ARBA" id="ARBA00023211"/>
    </source>
</evidence>
<evidence type="ECO:0000256" key="12">
    <source>
        <dbReference type="ARBA" id="ARBA00022989"/>
    </source>
</evidence>
<dbReference type="EMBL" id="JI166014">
    <property type="protein sequence ID" value="ADY41481.1"/>
    <property type="molecule type" value="mRNA"/>
</dbReference>
<keyword evidence="10" id="KW-0677">Repeat</keyword>
<evidence type="ECO:0000256" key="16">
    <source>
        <dbReference type="ARBA" id="ARBA00023180"/>
    </source>
</evidence>
<evidence type="ECO:0000256" key="18">
    <source>
        <dbReference type="RuleBase" id="RU361242"/>
    </source>
</evidence>
<dbReference type="GO" id="GO:0030246">
    <property type="term" value="F:carbohydrate binding"/>
    <property type="evidence" value="ECO:0007669"/>
    <property type="project" value="UniProtKB-KW"/>
</dbReference>
<dbReference type="GO" id="GO:0004653">
    <property type="term" value="F:polypeptide N-acetylgalactosaminyltransferase activity"/>
    <property type="evidence" value="ECO:0007669"/>
    <property type="project" value="TreeGrafter"/>
</dbReference>
<name>F1KUC7_ASCSU</name>
<evidence type="ECO:0000256" key="10">
    <source>
        <dbReference type="ARBA" id="ARBA00022737"/>
    </source>
</evidence>
<feature type="transmembrane region" description="Helical" evidence="18">
    <location>
        <begin position="620"/>
        <end position="643"/>
    </location>
</feature>
<comment type="caution">
    <text evidence="18">Lacks conserved residue(s) required for the propagation of feature annotation.</text>
</comment>
<comment type="similarity">
    <text evidence="4 18">Belongs to the glycosyltransferase 2 family. GalNAc-T subfamily.</text>
</comment>
<feature type="domain" description="Nematode cuticle collagen N-terminal" evidence="21">
    <location>
        <begin position="620"/>
        <end position="671"/>
    </location>
</feature>
<evidence type="ECO:0000256" key="6">
    <source>
        <dbReference type="ARBA" id="ARBA00022679"/>
    </source>
</evidence>
<comment type="cofactor">
    <cofactor evidence="1 18">
        <name>Mn(2+)</name>
        <dbReference type="ChEBI" id="CHEBI:29035"/>
    </cofactor>
</comment>
<dbReference type="InterPro" id="IPR001173">
    <property type="entry name" value="Glyco_trans_2-like"/>
</dbReference>
<evidence type="ECO:0000256" key="1">
    <source>
        <dbReference type="ARBA" id="ARBA00001936"/>
    </source>
</evidence>
<proteinExistence type="evidence at transcript level"/>
<dbReference type="FunFam" id="3.90.550.10:FF:000021">
    <property type="entry name" value="Polypeptide N-acetylgalactosaminyltransferase"/>
    <property type="match status" value="1"/>
</dbReference>
<keyword evidence="11" id="KW-0735">Signal-anchor</keyword>
<feature type="region of interest" description="Disordered" evidence="19">
    <location>
        <begin position="724"/>
        <end position="756"/>
    </location>
</feature>
<dbReference type="Pfam" id="PF00652">
    <property type="entry name" value="Ricin_B_lectin"/>
    <property type="match status" value="1"/>
</dbReference>
<dbReference type="GO" id="GO:0046872">
    <property type="term" value="F:metal ion binding"/>
    <property type="evidence" value="ECO:0007669"/>
    <property type="project" value="UniProtKB-KW"/>
</dbReference>
<keyword evidence="9 18" id="KW-0430">Lectin</keyword>
<dbReference type="PANTHER" id="PTHR11675">
    <property type="entry name" value="N-ACETYLGALACTOSAMINYLTRANSFERASE"/>
    <property type="match status" value="1"/>
</dbReference>
<dbReference type="GO" id="GO:0006493">
    <property type="term" value="P:protein O-linked glycosylation"/>
    <property type="evidence" value="ECO:0007669"/>
    <property type="project" value="TreeGrafter"/>
</dbReference>
<dbReference type="SUPFAM" id="SSF50370">
    <property type="entry name" value="Ricin B-like lectins"/>
    <property type="match status" value="1"/>
</dbReference>
<sequence>MTAGKLPGPRRKRIRKALYISLFILAFLMCWCLLTILILLAQEKIFTTSEENIIDQNSYAGRGIQVVVGHYNGNLPAEKRANLTEEQLNANRFSPVPGVGEDGRPVKLDELEDRLSDDTFGINQFNLIISDKIALNRSLPDVRKHQCRDKIYPAPSELPTTSVIIVYHNEAFSTLLRTVVSVIDRSPKEVLKEIILVDDFSSRSFLKDDLDNFVVTLGIRIKIIRAQRRVGLIRARLMGANEADGEVLTFLDSHCECTKGWLEPLLARIKENRKAVVCPVIDVINDRTFAYQKGIELFRGGFNWNLQFRWYAVPPDIVKGRANDPTMPIQSPTMAGGLFSIDKRYFEELGAYDPGMEIWGGENIEISFRIWQCGGRIEILPCSHVGHIFRKASPHDFPGKSSGKILNSNLLRVAEVWMDEWKYLFYKTAPQALQMRSSIDVSERIELRKRLQCKDFNWYLQNVWPDNFMPRPEHTFGRILHSYSESVGDPCCLYWTIPRGGVVRVASMHNCSATSRFDRTELWLYTNEGQIKSDEHLCLSAYQPLNSKGKWAIQLKECGQYDNEYWDYSAYRKSFYNRKSGLCLDQPKQSTNDRFNKNVLTPTLSKCSRGNIIQMRTTHLVGIVSFGSCLVTVASVIVVGLLLRDINTLYDDVMGGMAEFKTLANDAWKEMTRVSHGTPIAEEGSYISNFNTLFARTKRSTYATGPYPTSQQCNCAARATGCPTGPPGPPGASGDRGIDGVHGQPGRPGDAGSLGGLGNNGECIKCPAGPPGLTGPDGPPGPPGSSGMPGAPGSGAGVETPGLPGPPGDAGIPGEPGSSGVPGPAGRDGVGGQGPPGPKGSSGPAGVPGIVGKHGMDGAPGAPGPQGAPGSPGISGAPGPDGAPGIPGNAGFPGRDAQYCPCPSRDGSRLSSPDSGEISTIGIQVLK</sequence>
<feature type="domain" description="Ricin B lectin" evidence="20">
    <location>
        <begin position="473"/>
        <end position="618"/>
    </location>
</feature>
<evidence type="ECO:0000256" key="19">
    <source>
        <dbReference type="SAM" id="MobiDB-lite"/>
    </source>
</evidence>
<comment type="subcellular location">
    <subcellularLocation>
        <location evidence="2 18">Golgi apparatus membrane</location>
        <topology evidence="2 18">Single-pass type II membrane protein</topology>
    </subcellularLocation>
</comment>
<evidence type="ECO:0000313" key="22">
    <source>
        <dbReference type="EMBL" id="ADY41481.1"/>
    </source>
</evidence>
<feature type="region of interest" description="Disordered" evidence="19">
    <location>
        <begin position="768"/>
        <end position="927"/>
    </location>
</feature>
<evidence type="ECO:0000256" key="7">
    <source>
        <dbReference type="ARBA" id="ARBA00022692"/>
    </source>
</evidence>
<dbReference type="InterPro" id="IPR045885">
    <property type="entry name" value="GalNAc-T"/>
</dbReference>
<dbReference type="GO" id="GO:0042302">
    <property type="term" value="F:structural constituent of cuticle"/>
    <property type="evidence" value="ECO:0007669"/>
    <property type="project" value="InterPro"/>
</dbReference>
<dbReference type="Pfam" id="PF01391">
    <property type="entry name" value="Collagen"/>
    <property type="match status" value="1"/>
</dbReference>
<dbReference type="InterPro" id="IPR002486">
    <property type="entry name" value="Col_cuticle_N"/>
</dbReference>
<evidence type="ECO:0000256" key="13">
    <source>
        <dbReference type="ARBA" id="ARBA00023034"/>
    </source>
</evidence>
<dbReference type="GO" id="GO:0000139">
    <property type="term" value="C:Golgi membrane"/>
    <property type="evidence" value="ECO:0007669"/>
    <property type="project" value="UniProtKB-SubCell"/>
</dbReference>
<evidence type="ECO:0000256" key="9">
    <source>
        <dbReference type="ARBA" id="ARBA00022734"/>
    </source>
</evidence>
<feature type="compositionally biased region" description="Low complexity" evidence="19">
    <location>
        <begin position="868"/>
        <end position="890"/>
    </location>
</feature>
<feature type="compositionally biased region" description="Low complexity" evidence="19">
    <location>
        <begin position="812"/>
        <end position="825"/>
    </location>
</feature>
<dbReference type="PROSITE" id="PS50231">
    <property type="entry name" value="RICIN_B_LECTIN"/>
    <property type="match status" value="1"/>
</dbReference>